<dbReference type="EMBL" id="JACIHU010000005">
    <property type="protein sequence ID" value="MBB4480354.1"/>
    <property type="molecule type" value="Genomic_DNA"/>
</dbReference>
<dbReference type="AlphaFoldDB" id="A0A7W6Y7Q6"/>
<evidence type="ECO:0000313" key="3">
    <source>
        <dbReference type="EMBL" id="MBB4480354.1"/>
    </source>
</evidence>
<evidence type="ECO:0000256" key="1">
    <source>
        <dbReference type="SAM" id="MobiDB-lite"/>
    </source>
</evidence>
<evidence type="ECO:0000313" key="5">
    <source>
        <dbReference type="Proteomes" id="UP000523431"/>
    </source>
</evidence>
<dbReference type="Proteomes" id="UP000523431">
    <property type="component" value="Unassembled WGS sequence"/>
</dbReference>
<dbReference type="EMBL" id="JACIID010000005">
    <property type="protein sequence ID" value="MBB4536096.1"/>
    <property type="molecule type" value="Genomic_DNA"/>
</dbReference>
<name>A0A7W6Y7Q6_RHIET</name>
<evidence type="ECO:0000256" key="2">
    <source>
        <dbReference type="SAM" id="Phobius"/>
    </source>
</evidence>
<feature type="compositionally biased region" description="Basic and acidic residues" evidence="1">
    <location>
        <begin position="314"/>
        <end position="323"/>
    </location>
</feature>
<feature type="transmembrane region" description="Helical" evidence="2">
    <location>
        <begin position="66"/>
        <end position="85"/>
    </location>
</feature>
<evidence type="ECO:0000313" key="4">
    <source>
        <dbReference type="EMBL" id="MBB4536096.1"/>
    </source>
</evidence>
<organism evidence="3 6">
    <name type="scientific">Rhizobium etli</name>
    <dbReference type="NCBI Taxonomy" id="29449"/>
    <lineage>
        <taxon>Bacteria</taxon>
        <taxon>Pseudomonadati</taxon>
        <taxon>Pseudomonadota</taxon>
        <taxon>Alphaproteobacteria</taxon>
        <taxon>Hyphomicrobiales</taxon>
        <taxon>Rhizobiaceae</taxon>
        <taxon>Rhizobium/Agrobacterium group</taxon>
        <taxon>Rhizobium</taxon>
    </lineage>
</organism>
<feature type="transmembrane region" description="Helical" evidence="2">
    <location>
        <begin position="5"/>
        <end position="25"/>
    </location>
</feature>
<proteinExistence type="predicted"/>
<comment type="caution">
    <text evidence="3">The sequence shown here is derived from an EMBL/GenBank/DDBJ whole genome shotgun (WGS) entry which is preliminary data.</text>
</comment>
<protein>
    <submittedName>
        <fullName evidence="3">Uncharacterized protein</fullName>
    </submittedName>
</protein>
<evidence type="ECO:0000313" key="6">
    <source>
        <dbReference type="Proteomes" id="UP000557344"/>
    </source>
</evidence>
<dbReference type="Proteomes" id="UP000557344">
    <property type="component" value="Unassembled WGS sequence"/>
</dbReference>
<keyword evidence="2" id="KW-0472">Membrane</keyword>
<feature type="region of interest" description="Disordered" evidence="1">
    <location>
        <begin position="302"/>
        <end position="323"/>
    </location>
</feature>
<sequence>MVSIILMIAIPIMVALGLPMIQTVIPGLSVIVVAPMALMLVGSIRLVMVGLIMVRPVVMRLVVMRLVGLVRSLLLRLGLSLWRILPLRSRRNCRRRPCSVFSFRHHRGHIAAAEHAEAARKPLVAGKEGQGALVSKSVKDVAIDPAGRRHIAIRFGDNAIAALLQLATAAGAAEAGRAVQEDDSGGAVGADVEIECGAAHADRSGRRQDLIGRRLGIAADPAESPLGGLDGELSDRLRIVEHIFVDDDRGTPADRKLGAVTKQKLAKSGLRRSDSLVAVNAAIDLYGAGLSGHFGLDEDGLADRLGGGRRLGAQKRDEKRVEE</sequence>
<accession>A0A7W6Y7Q6</accession>
<feature type="transmembrane region" description="Helical" evidence="2">
    <location>
        <begin position="31"/>
        <end position="54"/>
    </location>
</feature>
<reference evidence="5 6" key="1">
    <citation type="submission" date="2020-08" db="EMBL/GenBank/DDBJ databases">
        <title>Genomic Encyclopedia of Type Strains, Phase IV (KMG-V): Genome sequencing to study the core and pangenomes of soil and plant-associated prokaryotes.</title>
        <authorList>
            <person name="Whitman W."/>
        </authorList>
    </citation>
    <scope>NUCLEOTIDE SEQUENCE [LARGE SCALE GENOMIC DNA]</scope>
    <source>
        <strain evidence="3 6">SEMIA 471</strain>
        <strain evidence="4 5">SEMIA 489</strain>
    </source>
</reference>
<keyword evidence="2" id="KW-0812">Transmembrane</keyword>
<gene>
    <name evidence="3" type="ORF">GGE46_002937</name>
    <name evidence="4" type="ORF">GGE57_002847</name>
</gene>
<keyword evidence="2" id="KW-1133">Transmembrane helix</keyword>